<reference evidence="2" key="1">
    <citation type="submission" date="2014-09" db="EMBL/GenBank/DDBJ databases">
        <authorList>
            <person name="Mudge J."/>
            <person name="Ramaraj T."/>
            <person name="Lindquist I.E."/>
            <person name="Bharti A.K."/>
            <person name="Sundararajan A."/>
            <person name="Cameron C.T."/>
            <person name="Woodward J.E."/>
            <person name="May G.D."/>
            <person name="Brubaker C."/>
            <person name="Broadhvest J."/>
            <person name="Wilkins T.A."/>
        </authorList>
    </citation>
    <scope>NUCLEOTIDE SEQUENCE</scope>
    <source>
        <strain evidence="2">cv. AKA8401</strain>
    </source>
</reference>
<dbReference type="EMBL" id="KN423612">
    <property type="protein sequence ID" value="KHG23027.1"/>
    <property type="molecule type" value="Genomic_DNA"/>
</dbReference>
<gene>
    <name evidence="1" type="ORF">F383_29082</name>
</gene>
<accession>A0A0B0PDL8</accession>
<dbReference type="Proteomes" id="UP000032142">
    <property type="component" value="Unassembled WGS sequence"/>
</dbReference>
<organism evidence="1 2">
    <name type="scientific">Gossypium arboreum</name>
    <name type="common">Tree cotton</name>
    <name type="synonym">Gossypium nanking</name>
    <dbReference type="NCBI Taxonomy" id="29729"/>
    <lineage>
        <taxon>Eukaryota</taxon>
        <taxon>Viridiplantae</taxon>
        <taxon>Streptophyta</taxon>
        <taxon>Embryophyta</taxon>
        <taxon>Tracheophyta</taxon>
        <taxon>Spermatophyta</taxon>
        <taxon>Magnoliopsida</taxon>
        <taxon>eudicotyledons</taxon>
        <taxon>Gunneridae</taxon>
        <taxon>Pentapetalae</taxon>
        <taxon>rosids</taxon>
        <taxon>malvids</taxon>
        <taxon>Malvales</taxon>
        <taxon>Malvaceae</taxon>
        <taxon>Malvoideae</taxon>
        <taxon>Gossypium</taxon>
    </lineage>
</organism>
<evidence type="ECO:0000313" key="2">
    <source>
        <dbReference type="Proteomes" id="UP000032142"/>
    </source>
</evidence>
<protein>
    <submittedName>
        <fullName evidence="1">Uncharacterized protein</fullName>
    </submittedName>
</protein>
<sequence>MPRIKIGVNRRHKFCLLEVAVKQVEVTSLISLKL</sequence>
<dbReference type="AlphaFoldDB" id="A0A0B0PDL8"/>
<proteinExistence type="predicted"/>
<evidence type="ECO:0000313" key="1">
    <source>
        <dbReference type="EMBL" id="KHG23027.1"/>
    </source>
</evidence>
<keyword evidence="2" id="KW-1185">Reference proteome</keyword>
<name>A0A0B0PDL8_GOSAR</name>